<dbReference type="RefSeq" id="WP_104409076.1">
    <property type="nucleotide sequence ID" value="NZ_PTIS01000001.1"/>
</dbReference>
<reference evidence="2 3" key="1">
    <citation type="submission" date="2018-02" db="EMBL/GenBank/DDBJ databases">
        <title>Genomic Encyclopedia of Archaeal and Bacterial Type Strains, Phase II (KMG-II): from individual species to whole genera.</title>
        <authorList>
            <person name="Goeker M."/>
        </authorList>
    </citation>
    <scope>NUCLEOTIDE SEQUENCE [LARGE SCALE GENOMIC DNA]</scope>
    <source>
        <strain evidence="2 3">DSM 15099</strain>
    </source>
</reference>
<keyword evidence="1" id="KW-0812">Transmembrane</keyword>
<keyword evidence="1" id="KW-1133">Transmembrane helix</keyword>
<dbReference type="Pfam" id="PF07963">
    <property type="entry name" value="N_methyl"/>
    <property type="match status" value="1"/>
</dbReference>
<dbReference type="InterPro" id="IPR012902">
    <property type="entry name" value="N_methyl_site"/>
</dbReference>
<name>A0A2S6G1H9_9CLOT</name>
<accession>A0A2S6G1H9</accession>
<dbReference type="OrthoDB" id="1935244at2"/>
<dbReference type="AlphaFoldDB" id="A0A2S6G1H9"/>
<evidence type="ECO:0000313" key="3">
    <source>
        <dbReference type="Proteomes" id="UP000239863"/>
    </source>
</evidence>
<sequence length="152" mass="16867">MKKAFNKVYVKKKGFTLIEILITLSLIGITAYITFIPINLVKNNIFNAEVKHCKTSIFSLVSFSSAYCKGNQKNGYIQLEKKANKISFSVDNKIVKVMIIPKEYKLTGGSLDNILNVGKDGTVQPGTISLKDSKGNEHSITIQVGNFYAEIK</sequence>
<dbReference type="STRING" id="37659.GCA_000703125_02520"/>
<keyword evidence="1" id="KW-0472">Membrane</keyword>
<dbReference type="Proteomes" id="UP000239863">
    <property type="component" value="Unassembled WGS sequence"/>
</dbReference>
<organism evidence="2 3">
    <name type="scientific">Clostridium algidicarnis DSM 15099</name>
    <dbReference type="NCBI Taxonomy" id="1121295"/>
    <lineage>
        <taxon>Bacteria</taxon>
        <taxon>Bacillati</taxon>
        <taxon>Bacillota</taxon>
        <taxon>Clostridia</taxon>
        <taxon>Eubacteriales</taxon>
        <taxon>Clostridiaceae</taxon>
        <taxon>Clostridium</taxon>
    </lineage>
</organism>
<proteinExistence type="predicted"/>
<protein>
    <submittedName>
        <fullName evidence="2">Prepilin-type N-terminal cleavage/methylation domain-containing protein</fullName>
    </submittedName>
</protein>
<evidence type="ECO:0000313" key="2">
    <source>
        <dbReference type="EMBL" id="PPK49767.1"/>
    </source>
</evidence>
<dbReference type="NCBIfam" id="TIGR02532">
    <property type="entry name" value="IV_pilin_GFxxxE"/>
    <property type="match status" value="1"/>
</dbReference>
<comment type="caution">
    <text evidence="2">The sequence shown here is derived from an EMBL/GenBank/DDBJ whole genome shotgun (WGS) entry which is preliminary data.</text>
</comment>
<dbReference type="EMBL" id="PTIS01000001">
    <property type="protein sequence ID" value="PPK49767.1"/>
    <property type="molecule type" value="Genomic_DNA"/>
</dbReference>
<evidence type="ECO:0000256" key="1">
    <source>
        <dbReference type="SAM" id="Phobius"/>
    </source>
</evidence>
<gene>
    <name evidence="2" type="ORF">BD821_101433</name>
</gene>
<feature type="transmembrane region" description="Helical" evidence="1">
    <location>
        <begin position="20"/>
        <end position="41"/>
    </location>
</feature>